<evidence type="ECO:0000256" key="1">
    <source>
        <dbReference type="ARBA" id="ARBA00022737"/>
    </source>
</evidence>
<keyword evidence="3" id="KW-1185">Reference proteome</keyword>
<keyword evidence="1" id="KW-0677">Repeat</keyword>
<dbReference type="Proteomes" id="UP000436088">
    <property type="component" value="Unassembled WGS sequence"/>
</dbReference>
<proteinExistence type="predicted"/>
<evidence type="ECO:0000313" key="3">
    <source>
        <dbReference type="Proteomes" id="UP000436088"/>
    </source>
</evidence>
<dbReference type="InterPro" id="IPR050230">
    <property type="entry name" value="CALM/Myosin/TropC-like"/>
</dbReference>
<dbReference type="Gene3D" id="1.10.238.10">
    <property type="entry name" value="EF-hand"/>
    <property type="match status" value="1"/>
</dbReference>
<dbReference type="InterPro" id="IPR011992">
    <property type="entry name" value="EF-hand-dom_pair"/>
</dbReference>
<dbReference type="SUPFAM" id="SSF47473">
    <property type="entry name" value="EF-hand"/>
    <property type="match status" value="1"/>
</dbReference>
<reference evidence="2" key="1">
    <citation type="submission" date="2019-09" db="EMBL/GenBank/DDBJ databases">
        <title>Draft genome information of white flower Hibiscus syriacus.</title>
        <authorList>
            <person name="Kim Y.-M."/>
        </authorList>
    </citation>
    <scope>NUCLEOTIDE SEQUENCE [LARGE SCALE GENOMIC DNA]</scope>
    <source>
        <strain evidence="2">YM2019G1</strain>
    </source>
</reference>
<dbReference type="EMBL" id="VEPZ02001102">
    <property type="protein sequence ID" value="KAE8694854.1"/>
    <property type="molecule type" value="Genomic_DNA"/>
</dbReference>
<dbReference type="AlphaFoldDB" id="A0A6A2ZSE7"/>
<organism evidence="2 3">
    <name type="scientific">Hibiscus syriacus</name>
    <name type="common">Rose of Sharon</name>
    <dbReference type="NCBI Taxonomy" id="106335"/>
    <lineage>
        <taxon>Eukaryota</taxon>
        <taxon>Viridiplantae</taxon>
        <taxon>Streptophyta</taxon>
        <taxon>Embryophyta</taxon>
        <taxon>Tracheophyta</taxon>
        <taxon>Spermatophyta</taxon>
        <taxon>Magnoliopsida</taxon>
        <taxon>eudicotyledons</taxon>
        <taxon>Gunneridae</taxon>
        <taxon>Pentapetalae</taxon>
        <taxon>rosids</taxon>
        <taxon>malvids</taxon>
        <taxon>Malvales</taxon>
        <taxon>Malvaceae</taxon>
        <taxon>Malvoideae</taxon>
        <taxon>Hibiscus</taxon>
    </lineage>
</organism>
<name>A0A6A2ZSE7_HIBSY</name>
<protein>
    <submittedName>
        <fullName evidence="2">Calmodulin-2</fullName>
    </submittedName>
</protein>
<dbReference type="FunFam" id="1.10.238.10:FF:000178">
    <property type="entry name" value="Calmodulin-2 A"/>
    <property type="match status" value="1"/>
</dbReference>
<dbReference type="GO" id="GO:0005509">
    <property type="term" value="F:calcium ion binding"/>
    <property type="evidence" value="ECO:0007669"/>
    <property type="project" value="InterPro"/>
</dbReference>
<sequence length="74" mass="8452">MGDIPSEEQIAESKEAFGLFEKYTYGWITEEELAMVMRSVDQNPTVEELHDMFTEVDANGGIEFAEFLNLMAKK</sequence>
<dbReference type="PANTHER" id="PTHR23048">
    <property type="entry name" value="MYOSIN LIGHT CHAIN 1, 3"/>
    <property type="match status" value="1"/>
</dbReference>
<evidence type="ECO:0000313" key="2">
    <source>
        <dbReference type="EMBL" id="KAE8694854.1"/>
    </source>
</evidence>
<comment type="caution">
    <text evidence="2">The sequence shown here is derived from an EMBL/GenBank/DDBJ whole genome shotgun (WGS) entry which is preliminary data.</text>
</comment>
<dbReference type="GO" id="GO:0016460">
    <property type="term" value="C:myosin II complex"/>
    <property type="evidence" value="ECO:0007669"/>
    <property type="project" value="TreeGrafter"/>
</dbReference>
<dbReference type="PANTHER" id="PTHR23048:SF0">
    <property type="entry name" value="CALMODULIN LIKE 3"/>
    <property type="match status" value="1"/>
</dbReference>
<accession>A0A6A2ZSE7</accession>
<gene>
    <name evidence="2" type="ORF">F3Y22_tig00110769pilonHSYRG00012</name>
</gene>
<dbReference type="InterPro" id="IPR002048">
    <property type="entry name" value="EF_hand_dom"/>
</dbReference>
<dbReference type="CDD" id="cd00051">
    <property type="entry name" value="EFh"/>
    <property type="match status" value="1"/>
</dbReference>